<evidence type="ECO:0000313" key="2">
    <source>
        <dbReference type="Proteomes" id="UP000243232"/>
    </source>
</evidence>
<evidence type="ECO:0000313" key="1">
    <source>
        <dbReference type="EMBL" id="SDU07149.1"/>
    </source>
</evidence>
<dbReference type="RefSeq" id="WP_090194010.1">
    <property type="nucleotide sequence ID" value="NZ_LT629785.1"/>
</dbReference>
<keyword evidence="2" id="KW-1185">Reference proteome</keyword>
<dbReference type="Proteomes" id="UP000243232">
    <property type="component" value="Chromosome I"/>
</dbReference>
<dbReference type="InterPro" id="IPR008318">
    <property type="entry name" value="UCP030820"/>
</dbReference>
<name>A0A1H2FIP2_9PSED</name>
<dbReference type="OrthoDB" id="9800421at2"/>
<dbReference type="EMBL" id="LT629785">
    <property type="protein sequence ID" value="SDU07149.1"/>
    <property type="molecule type" value="Genomic_DNA"/>
</dbReference>
<proteinExistence type="predicted"/>
<reference evidence="2" key="1">
    <citation type="submission" date="2016-10" db="EMBL/GenBank/DDBJ databases">
        <authorList>
            <person name="Varghese N."/>
            <person name="Submissions S."/>
        </authorList>
    </citation>
    <scope>NUCLEOTIDE SEQUENCE [LARGE SCALE GENOMIC DNA]</scope>
    <source>
        <strain evidence="2">DSM 17875</strain>
    </source>
</reference>
<dbReference type="PIRSF" id="PIRSF030820">
    <property type="entry name" value="UCP030820"/>
    <property type="match status" value="1"/>
</dbReference>
<dbReference type="AlphaFoldDB" id="A0A1H2FIP2"/>
<dbReference type="Pfam" id="PF06073">
    <property type="entry name" value="DUF934"/>
    <property type="match status" value="1"/>
</dbReference>
<sequence length="164" mass="18661">MQRIIKNGQVVDESWHLIPREATMDQLSNCDDLIVPLALWVDHSKALLARDGGLGIWLDAGDEIEEIADQLDCFEVIALNFPAFTDGRHSSTAYLLRTRYGYQGEIRAIGDVLRDQLFALRRCGFDAFALREDKDPIDALQAFEDFSEVYQASSDVPQPLFRRR</sequence>
<protein>
    <submittedName>
        <fullName evidence="1">Uncharacterized conserved protein, DUF934 family</fullName>
    </submittedName>
</protein>
<dbReference type="STRING" id="364197.SAMN05216296_1606"/>
<accession>A0A1H2FIP2</accession>
<organism evidence="1 2">
    <name type="scientific">Pseudomonas pohangensis</name>
    <dbReference type="NCBI Taxonomy" id="364197"/>
    <lineage>
        <taxon>Bacteria</taxon>
        <taxon>Pseudomonadati</taxon>
        <taxon>Pseudomonadota</taxon>
        <taxon>Gammaproteobacteria</taxon>
        <taxon>Pseudomonadales</taxon>
        <taxon>Pseudomonadaceae</taxon>
        <taxon>Pseudomonas</taxon>
    </lineage>
</organism>
<gene>
    <name evidence="1" type="ORF">SAMN05216296_1606</name>
</gene>